<evidence type="ECO:0000256" key="1">
    <source>
        <dbReference type="SAM" id="MobiDB-lite"/>
    </source>
</evidence>
<comment type="caution">
    <text evidence="3">The sequence shown here is derived from an EMBL/GenBank/DDBJ whole genome shotgun (WGS) entry which is preliminary data.</text>
</comment>
<evidence type="ECO:0000313" key="4">
    <source>
        <dbReference type="Proteomes" id="UP000610846"/>
    </source>
</evidence>
<gene>
    <name evidence="3" type="ORF">IF651_11140</name>
</gene>
<name>A0A927J0H3_9MICO</name>
<keyword evidence="2" id="KW-0472">Membrane</keyword>
<feature type="transmembrane region" description="Helical" evidence="2">
    <location>
        <begin position="56"/>
        <end position="74"/>
    </location>
</feature>
<keyword evidence="4" id="KW-1185">Reference proteome</keyword>
<dbReference type="Proteomes" id="UP000610846">
    <property type="component" value="Unassembled WGS sequence"/>
</dbReference>
<organism evidence="3 4">
    <name type="scientific">Cellulosimicrobium arenosum</name>
    <dbReference type="NCBI Taxonomy" id="2708133"/>
    <lineage>
        <taxon>Bacteria</taxon>
        <taxon>Bacillati</taxon>
        <taxon>Actinomycetota</taxon>
        <taxon>Actinomycetes</taxon>
        <taxon>Micrococcales</taxon>
        <taxon>Promicromonosporaceae</taxon>
        <taxon>Cellulosimicrobium</taxon>
    </lineage>
</organism>
<keyword evidence="2" id="KW-1133">Transmembrane helix</keyword>
<proteinExistence type="predicted"/>
<accession>A0A927J0H3</accession>
<feature type="transmembrane region" description="Helical" evidence="2">
    <location>
        <begin position="155"/>
        <end position="174"/>
    </location>
</feature>
<keyword evidence="2" id="KW-0812">Transmembrane</keyword>
<evidence type="ECO:0000256" key="2">
    <source>
        <dbReference type="SAM" id="Phobius"/>
    </source>
</evidence>
<reference evidence="3" key="2">
    <citation type="submission" date="2020-09" db="EMBL/GenBank/DDBJ databases">
        <authorList>
            <person name="Yu Y."/>
        </authorList>
    </citation>
    <scope>NUCLEOTIDE SEQUENCE</scope>
    <source>
        <strain evidence="3">KCTC 49039</strain>
    </source>
</reference>
<dbReference type="RefSeq" id="WP_191829191.1">
    <property type="nucleotide sequence ID" value="NZ_JACYHB010000008.1"/>
</dbReference>
<sequence>MTTTSTVGRTGPGAAARTSGMPVPLARGVRTGVLASTSLTVGAVAHATAGGHVPGTPSLVVLGALTVALCALVARARSRVLVLVPFLALLQLVLHHGFMLAGAMPGGAAGSMPAMAGEHTAQAGHGVGAAMLVTHAAAVVVTAVLLAATERAARLAIAVWTWLLPALLGILVPVPPARPATVPFTARGARTLQQVLRSVAPRRGPPSGMPTVA</sequence>
<feature type="transmembrane region" description="Helical" evidence="2">
    <location>
        <begin position="123"/>
        <end position="148"/>
    </location>
</feature>
<feature type="region of interest" description="Disordered" evidence="1">
    <location>
        <begin position="1"/>
        <end position="21"/>
    </location>
</feature>
<reference evidence="3" key="1">
    <citation type="journal article" date="2018" name="Curr. Microbiol.">
        <title>Cellulosimicrobium arenosum sp. nov., Isolated from Marine Sediment Sand.</title>
        <authorList>
            <person name="Oh M."/>
            <person name="Kim J.H."/>
            <person name="Yoon J.H."/>
            <person name="Schumann P."/>
            <person name="Kim W."/>
        </authorList>
    </citation>
    <scope>NUCLEOTIDE SEQUENCE</scope>
    <source>
        <strain evidence="3">KCTC 49039</strain>
    </source>
</reference>
<dbReference type="AlphaFoldDB" id="A0A927J0H3"/>
<dbReference type="EMBL" id="JACYHB010000008">
    <property type="protein sequence ID" value="MBD8079611.1"/>
    <property type="molecule type" value="Genomic_DNA"/>
</dbReference>
<evidence type="ECO:0000313" key="3">
    <source>
        <dbReference type="EMBL" id="MBD8079611.1"/>
    </source>
</evidence>
<feature type="transmembrane region" description="Helical" evidence="2">
    <location>
        <begin position="81"/>
        <end position="103"/>
    </location>
</feature>
<protein>
    <submittedName>
        <fullName evidence="3">Uncharacterized protein</fullName>
    </submittedName>
</protein>